<proteinExistence type="predicted"/>
<name>A0A839T8N4_9GAMM</name>
<evidence type="ECO:0000256" key="1">
    <source>
        <dbReference type="SAM" id="MobiDB-lite"/>
    </source>
</evidence>
<feature type="transmembrane region" description="Helical" evidence="2">
    <location>
        <begin position="106"/>
        <end position="126"/>
    </location>
</feature>
<keyword evidence="2" id="KW-0472">Membrane</keyword>
<protein>
    <submittedName>
        <fullName evidence="4">Nucleoside recognition membrane protein YjiH</fullName>
    </submittedName>
</protein>
<evidence type="ECO:0000313" key="5">
    <source>
        <dbReference type="Proteomes" id="UP000588111"/>
    </source>
</evidence>
<feature type="transmembrane region" description="Helical" evidence="2">
    <location>
        <begin position="325"/>
        <end position="347"/>
    </location>
</feature>
<comment type="caution">
    <text evidence="4">The sequence shown here is derived from an EMBL/GenBank/DDBJ whole genome shotgun (WGS) entry which is preliminary data.</text>
</comment>
<feature type="transmembrane region" description="Helical" evidence="2">
    <location>
        <begin position="222"/>
        <end position="243"/>
    </location>
</feature>
<evidence type="ECO:0000256" key="2">
    <source>
        <dbReference type="SAM" id="Phobius"/>
    </source>
</evidence>
<dbReference type="InterPro" id="IPR011642">
    <property type="entry name" value="Gate_dom"/>
</dbReference>
<feature type="transmembrane region" description="Helical" evidence="2">
    <location>
        <begin position="147"/>
        <end position="171"/>
    </location>
</feature>
<keyword evidence="2" id="KW-1133">Transmembrane helix</keyword>
<evidence type="ECO:0000259" key="3">
    <source>
        <dbReference type="Pfam" id="PF07670"/>
    </source>
</evidence>
<keyword evidence="2" id="KW-0812">Transmembrane</keyword>
<accession>A0A839T8N4</accession>
<feature type="transmembrane region" description="Helical" evidence="2">
    <location>
        <begin position="191"/>
        <end position="210"/>
    </location>
</feature>
<organism evidence="4 5">
    <name type="scientific">Psychrobacter luti</name>
    <dbReference type="NCBI Taxonomy" id="198481"/>
    <lineage>
        <taxon>Bacteria</taxon>
        <taxon>Pseudomonadati</taxon>
        <taxon>Pseudomonadota</taxon>
        <taxon>Gammaproteobacteria</taxon>
        <taxon>Moraxellales</taxon>
        <taxon>Moraxellaceae</taxon>
        <taxon>Psychrobacter</taxon>
    </lineage>
</organism>
<dbReference type="EMBL" id="JACHXL010000001">
    <property type="protein sequence ID" value="MBB3105817.1"/>
    <property type="molecule type" value="Genomic_DNA"/>
</dbReference>
<feature type="region of interest" description="Disordered" evidence="1">
    <location>
        <begin position="1"/>
        <end position="24"/>
    </location>
</feature>
<dbReference type="Pfam" id="PF07670">
    <property type="entry name" value="Gate"/>
    <property type="match status" value="1"/>
</dbReference>
<reference evidence="4 5" key="1">
    <citation type="submission" date="2020-08" db="EMBL/GenBank/DDBJ databases">
        <title>Genomic Encyclopedia of Type Strains, Phase III (KMG-III): the genomes of soil and plant-associated and newly described type strains.</title>
        <authorList>
            <person name="Whitman W."/>
        </authorList>
    </citation>
    <scope>NUCLEOTIDE SEQUENCE [LARGE SCALE GENOMIC DNA]</scope>
    <source>
        <strain evidence="4 5">CECT 5885</strain>
    </source>
</reference>
<feature type="transmembrane region" description="Helical" evidence="2">
    <location>
        <begin position="37"/>
        <end position="58"/>
    </location>
</feature>
<dbReference type="RefSeq" id="WP_183618128.1">
    <property type="nucleotide sequence ID" value="NZ_CAJHAH010000004.1"/>
</dbReference>
<feature type="transmembrane region" description="Helical" evidence="2">
    <location>
        <begin position="255"/>
        <end position="274"/>
    </location>
</feature>
<evidence type="ECO:0000313" key="4">
    <source>
        <dbReference type="EMBL" id="MBB3105817.1"/>
    </source>
</evidence>
<feature type="domain" description="Nucleoside transporter/FeoB GTPase Gate" evidence="3">
    <location>
        <begin position="149"/>
        <end position="249"/>
    </location>
</feature>
<dbReference type="AlphaFoldDB" id="A0A839T8N4"/>
<keyword evidence="5" id="KW-1185">Reference proteome</keyword>
<feature type="transmembrane region" description="Helical" evidence="2">
    <location>
        <begin position="70"/>
        <end position="94"/>
    </location>
</feature>
<sequence length="463" mass="50521">MSERDILPPGSSVPRTPLDSPAPASLPPEKLLSQPVALMQLIVFSTIGLVMFFVPFTIGEKSTILFDHGATYLVTQQHSLAVFLLFLLMIYGVGRPIYDGSWRKNITNMILTAFKIIGLALAVMYVSDMAPAIIMEKDMLPFLFEKLALPVGMIVPIGALILAFLLGFGLLEMFGVLMQPIMKPIWKTPGSSAIDAVASFVGSYSIGLLITNRVFLQNQYSVREAIIIATGFSTVSAAFMVIVAKTLGLMEFWNLFFWSTLIITFIVTAITARIPPIRGFDDSVERLDLDNQQGNRLAAAYHLGLATSRRATDLKQIMWSNFRDGLTMAAAIVPSIIAVGLTGLLLAKYTPVFDALGLLLYPFTWITGMPEPLEAAKGMSAGLAEMFLPALLLTEAEVLTRYVAGVVSISSVLFFSAMIPCVLATEIPLSVPKMVIIWFERVVLSILIAAPFGHLAIYLGWIS</sequence>
<feature type="transmembrane region" description="Helical" evidence="2">
    <location>
        <begin position="402"/>
        <end position="423"/>
    </location>
</feature>
<feature type="transmembrane region" description="Helical" evidence="2">
    <location>
        <begin position="435"/>
        <end position="461"/>
    </location>
</feature>
<gene>
    <name evidence="4" type="ORF">FHS24_000308</name>
</gene>
<dbReference type="Proteomes" id="UP000588111">
    <property type="component" value="Unassembled WGS sequence"/>
</dbReference>